<evidence type="ECO:0000313" key="1">
    <source>
        <dbReference type="EMBL" id="RNA34585.1"/>
    </source>
</evidence>
<comment type="caution">
    <text evidence="1">The sequence shown here is derived from an EMBL/GenBank/DDBJ whole genome shotgun (WGS) entry which is preliminary data.</text>
</comment>
<dbReference type="Proteomes" id="UP000276133">
    <property type="component" value="Unassembled WGS sequence"/>
</dbReference>
<reference evidence="1 2" key="1">
    <citation type="journal article" date="2018" name="Sci. Rep.">
        <title>Genomic signatures of local adaptation to the degree of environmental predictability in rotifers.</title>
        <authorList>
            <person name="Franch-Gras L."/>
            <person name="Hahn C."/>
            <person name="Garcia-Roger E.M."/>
            <person name="Carmona M.J."/>
            <person name="Serra M."/>
            <person name="Gomez A."/>
        </authorList>
    </citation>
    <scope>NUCLEOTIDE SEQUENCE [LARGE SCALE GENOMIC DNA]</scope>
    <source>
        <strain evidence="1">HYR1</strain>
    </source>
</reference>
<proteinExistence type="predicted"/>
<dbReference type="AlphaFoldDB" id="A0A3M7SFX4"/>
<dbReference type="EMBL" id="REGN01001451">
    <property type="protein sequence ID" value="RNA34585.1"/>
    <property type="molecule type" value="Genomic_DNA"/>
</dbReference>
<accession>A0A3M7SFX4</accession>
<organism evidence="1 2">
    <name type="scientific">Brachionus plicatilis</name>
    <name type="common">Marine rotifer</name>
    <name type="synonym">Brachionus muelleri</name>
    <dbReference type="NCBI Taxonomy" id="10195"/>
    <lineage>
        <taxon>Eukaryota</taxon>
        <taxon>Metazoa</taxon>
        <taxon>Spiralia</taxon>
        <taxon>Gnathifera</taxon>
        <taxon>Rotifera</taxon>
        <taxon>Eurotatoria</taxon>
        <taxon>Monogononta</taxon>
        <taxon>Pseudotrocha</taxon>
        <taxon>Ploima</taxon>
        <taxon>Brachionidae</taxon>
        <taxon>Brachionus</taxon>
    </lineage>
</organism>
<keyword evidence="2" id="KW-1185">Reference proteome</keyword>
<gene>
    <name evidence="1" type="ORF">BpHYR1_019031</name>
</gene>
<evidence type="ECO:0000313" key="2">
    <source>
        <dbReference type="Proteomes" id="UP000276133"/>
    </source>
</evidence>
<protein>
    <submittedName>
        <fullName evidence="1">Uncharacterized protein</fullName>
    </submittedName>
</protein>
<name>A0A3M7SFX4_BRAPC</name>
<sequence>MGLYEHILGTKYMGLYGIKCINSILDIYDVVGNRWKLIIIFLQFKKSNFYIFNFGNFFVHYRLFNLTS</sequence>